<dbReference type="PANTHER" id="PTHR45138">
    <property type="entry name" value="REGULATORY COMPONENTS OF SENSORY TRANSDUCTION SYSTEM"/>
    <property type="match status" value="1"/>
</dbReference>
<dbReference type="OrthoDB" id="9812260at2"/>
<dbReference type="SMART" id="SM00267">
    <property type="entry name" value="GGDEF"/>
    <property type="match status" value="1"/>
</dbReference>
<gene>
    <name evidence="6" type="ORF">DFQ59_103305</name>
</gene>
<feature type="coiled-coil region" evidence="4">
    <location>
        <begin position="105"/>
        <end position="132"/>
    </location>
</feature>
<dbReference type="Pfam" id="PF00990">
    <property type="entry name" value="GGDEF"/>
    <property type="match status" value="1"/>
</dbReference>
<dbReference type="EC" id="2.7.7.65" evidence="2"/>
<evidence type="ECO:0000256" key="3">
    <source>
        <dbReference type="ARBA" id="ARBA00034247"/>
    </source>
</evidence>
<dbReference type="InterPro" id="IPR050469">
    <property type="entry name" value="Diguanylate_Cyclase"/>
</dbReference>
<evidence type="ECO:0000256" key="4">
    <source>
        <dbReference type="SAM" id="Coils"/>
    </source>
</evidence>
<dbReference type="FunFam" id="3.30.70.270:FF:000001">
    <property type="entry name" value="Diguanylate cyclase domain protein"/>
    <property type="match status" value="1"/>
</dbReference>
<dbReference type="NCBIfam" id="TIGR00254">
    <property type="entry name" value="GGDEF"/>
    <property type="match status" value="1"/>
</dbReference>
<comment type="caution">
    <text evidence="6">The sequence shown here is derived from an EMBL/GenBank/DDBJ whole genome shotgun (WGS) entry which is preliminary data.</text>
</comment>
<organism evidence="6 7">
    <name type="scientific">Thioalbus denitrificans</name>
    <dbReference type="NCBI Taxonomy" id="547122"/>
    <lineage>
        <taxon>Bacteria</taxon>
        <taxon>Pseudomonadati</taxon>
        <taxon>Pseudomonadota</taxon>
        <taxon>Gammaproteobacteria</taxon>
        <taxon>Chromatiales</taxon>
        <taxon>Ectothiorhodospiraceae</taxon>
        <taxon>Thioalbus</taxon>
    </lineage>
</organism>
<reference evidence="6 7" key="1">
    <citation type="submission" date="2018-07" db="EMBL/GenBank/DDBJ databases">
        <title>Genomic Encyclopedia of Type Strains, Phase IV (KMG-IV): sequencing the most valuable type-strain genomes for metagenomic binning, comparative biology and taxonomic classification.</title>
        <authorList>
            <person name="Goeker M."/>
        </authorList>
    </citation>
    <scope>NUCLEOTIDE SEQUENCE [LARGE SCALE GENOMIC DNA]</scope>
    <source>
        <strain evidence="6 7">DSM 26407</strain>
    </source>
</reference>
<dbReference type="NCBIfam" id="NF007380">
    <property type="entry name" value="PRK09894.1"/>
    <property type="match status" value="1"/>
</dbReference>
<dbReference type="RefSeq" id="WP_114279503.1">
    <property type="nucleotide sequence ID" value="NZ_QPJY01000003.1"/>
</dbReference>
<dbReference type="InterPro" id="IPR000160">
    <property type="entry name" value="GGDEF_dom"/>
</dbReference>
<dbReference type="Gene3D" id="3.30.70.270">
    <property type="match status" value="1"/>
</dbReference>
<dbReference type="SUPFAM" id="SSF55073">
    <property type="entry name" value="Nucleotide cyclase"/>
    <property type="match status" value="1"/>
</dbReference>
<dbReference type="GO" id="GO:1902201">
    <property type="term" value="P:negative regulation of bacterial-type flagellum-dependent cell motility"/>
    <property type="evidence" value="ECO:0007669"/>
    <property type="project" value="TreeGrafter"/>
</dbReference>
<dbReference type="InterPro" id="IPR043128">
    <property type="entry name" value="Rev_trsase/Diguanyl_cyclase"/>
</dbReference>
<proteinExistence type="predicted"/>
<dbReference type="GO" id="GO:0043709">
    <property type="term" value="P:cell adhesion involved in single-species biofilm formation"/>
    <property type="evidence" value="ECO:0007669"/>
    <property type="project" value="TreeGrafter"/>
</dbReference>
<dbReference type="PANTHER" id="PTHR45138:SF9">
    <property type="entry name" value="DIGUANYLATE CYCLASE DGCM-RELATED"/>
    <property type="match status" value="1"/>
</dbReference>
<dbReference type="GO" id="GO:0005886">
    <property type="term" value="C:plasma membrane"/>
    <property type="evidence" value="ECO:0007669"/>
    <property type="project" value="TreeGrafter"/>
</dbReference>
<evidence type="ECO:0000256" key="1">
    <source>
        <dbReference type="ARBA" id="ARBA00001946"/>
    </source>
</evidence>
<dbReference type="AlphaFoldDB" id="A0A369CFK7"/>
<dbReference type="CDD" id="cd01949">
    <property type="entry name" value="GGDEF"/>
    <property type="match status" value="1"/>
</dbReference>
<keyword evidence="7" id="KW-1185">Reference proteome</keyword>
<sequence length="301" mass="34767">MFRISQDEFRAIIQQLDMAIRNHEEWFSSLNRQMLCRLPFDQRDLHENAYRECLFGQWLYQHSHPALRDHPAFESIEKEHQRMHQLAARVLVAAQESGSAQPDDYDHFSNSLQRLRLEVQTLKRELETTYYNRDSLTGANTRVGMLTYLREQLELVKRGSQQLTISMMDLDHFKTLNDAHGHVVGDRVLAGVARFLLDNIRPYDRLYRYGGEEFLLSLSHTGAAEALTMIERLRNGIERHEIVIDGDERLQVTASFGLFEVTAGSSIEEAVHRADQALYQAKLLGRNQARLWTAELADGAV</sequence>
<dbReference type="Pfam" id="PF13682">
    <property type="entry name" value="CZB"/>
    <property type="match status" value="1"/>
</dbReference>
<dbReference type="InterPro" id="IPR025991">
    <property type="entry name" value="Chemoreceptor_zinc-bind_dom"/>
</dbReference>
<evidence type="ECO:0000256" key="2">
    <source>
        <dbReference type="ARBA" id="ARBA00012528"/>
    </source>
</evidence>
<dbReference type="GO" id="GO:0052621">
    <property type="term" value="F:diguanylate cyclase activity"/>
    <property type="evidence" value="ECO:0007669"/>
    <property type="project" value="UniProtKB-EC"/>
</dbReference>
<feature type="domain" description="GGDEF" evidence="5">
    <location>
        <begin position="161"/>
        <end position="294"/>
    </location>
</feature>
<accession>A0A369CFK7</accession>
<comment type="cofactor">
    <cofactor evidence="1">
        <name>Mg(2+)</name>
        <dbReference type="ChEBI" id="CHEBI:18420"/>
    </cofactor>
</comment>
<evidence type="ECO:0000313" key="7">
    <source>
        <dbReference type="Proteomes" id="UP000252707"/>
    </source>
</evidence>
<keyword evidence="4" id="KW-0175">Coiled coil</keyword>
<dbReference type="Proteomes" id="UP000252707">
    <property type="component" value="Unassembled WGS sequence"/>
</dbReference>
<protein>
    <recommendedName>
        <fullName evidence="2">diguanylate cyclase</fullName>
        <ecNumber evidence="2">2.7.7.65</ecNumber>
    </recommendedName>
</protein>
<comment type="catalytic activity">
    <reaction evidence="3">
        <text>2 GTP = 3',3'-c-di-GMP + 2 diphosphate</text>
        <dbReference type="Rhea" id="RHEA:24898"/>
        <dbReference type="ChEBI" id="CHEBI:33019"/>
        <dbReference type="ChEBI" id="CHEBI:37565"/>
        <dbReference type="ChEBI" id="CHEBI:58805"/>
        <dbReference type="EC" id="2.7.7.65"/>
    </reaction>
</comment>
<dbReference type="EMBL" id="QPJY01000003">
    <property type="protein sequence ID" value="RCX31337.1"/>
    <property type="molecule type" value="Genomic_DNA"/>
</dbReference>
<evidence type="ECO:0000313" key="6">
    <source>
        <dbReference type="EMBL" id="RCX31337.1"/>
    </source>
</evidence>
<dbReference type="PROSITE" id="PS50887">
    <property type="entry name" value="GGDEF"/>
    <property type="match status" value="1"/>
</dbReference>
<dbReference type="Gene3D" id="1.20.120.30">
    <property type="entry name" value="Aspartate receptor, ligand-binding domain"/>
    <property type="match status" value="1"/>
</dbReference>
<dbReference type="InterPro" id="IPR029787">
    <property type="entry name" value="Nucleotide_cyclase"/>
</dbReference>
<name>A0A369CFK7_9GAMM</name>
<evidence type="ECO:0000259" key="5">
    <source>
        <dbReference type="PROSITE" id="PS50887"/>
    </source>
</evidence>